<sequence>MADIAILVAEEYERRVKNSRKLSKASDSEMEVVNWVSFLAQNVKDKVRVRVAEENIEIPKWILEPKSQVGVAASNGFFSA</sequence>
<proteinExistence type="predicted"/>
<evidence type="ECO:0000313" key="1">
    <source>
        <dbReference type="EMBL" id="OAY35896.1"/>
    </source>
</evidence>
<protein>
    <submittedName>
        <fullName evidence="1">Uncharacterized protein</fullName>
    </submittedName>
</protein>
<dbReference type="Gramene" id="Manes.12G139700.1.v8.1">
    <property type="protein sequence ID" value="Manes.12G139700.1.v8.1.CDS.1"/>
    <property type="gene ID" value="Manes.12G139700.v8.1"/>
</dbReference>
<dbReference type="OMA" id="YERRIKH"/>
<comment type="caution">
    <text evidence="1">The sequence shown here is derived from an EMBL/GenBank/DDBJ whole genome shotgun (WGS) entry which is preliminary data.</text>
</comment>
<name>A0A2C9UWH5_MANES</name>
<organism evidence="1 2">
    <name type="scientific">Manihot esculenta</name>
    <name type="common">Cassava</name>
    <name type="synonym">Jatropha manihot</name>
    <dbReference type="NCBI Taxonomy" id="3983"/>
    <lineage>
        <taxon>Eukaryota</taxon>
        <taxon>Viridiplantae</taxon>
        <taxon>Streptophyta</taxon>
        <taxon>Embryophyta</taxon>
        <taxon>Tracheophyta</taxon>
        <taxon>Spermatophyta</taxon>
        <taxon>Magnoliopsida</taxon>
        <taxon>eudicotyledons</taxon>
        <taxon>Gunneridae</taxon>
        <taxon>Pentapetalae</taxon>
        <taxon>rosids</taxon>
        <taxon>fabids</taxon>
        <taxon>Malpighiales</taxon>
        <taxon>Euphorbiaceae</taxon>
        <taxon>Crotonoideae</taxon>
        <taxon>Manihoteae</taxon>
        <taxon>Manihot</taxon>
    </lineage>
</organism>
<reference evidence="2" key="1">
    <citation type="journal article" date="2016" name="Nat. Biotechnol.">
        <title>Sequencing wild and cultivated cassava and related species reveals extensive interspecific hybridization and genetic diversity.</title>
        <authorList>
            <person name="Bredeson J.V."/>
            <person name="Lyons J.B."/>
            <person name="Prochnik S.E."/>
            <person name="Wu G.A."/>
            <person name="Ha C.M."/>
            <person name="Edsinger-Gonzales E."/>
            <person name="Grimwood J."/>
            <person name="Schmutz J."/>
            <person name="Rabbi I.Y."/>
            <person name="Egesi C."/>
            <person name="Nauluvula P."/>
            <person name="Lebot V."/>
            <person name="Ndunguru J."/>
            <person name="Mkamilo G."/>
            <person name="Bart R.S."/>
            <person name="Setter T.L."/>
            <person name="Gleadow R.M."/>
            <person name="Kulakow P."/>
            <person name="Ferguson M.E."/>
            <person name="Rounsley S."/>
            <person name="Rokhsar D.S."/>
        </authorList>
    </citation>
    <scope>NUCLEOTIDE SEQUENCE [LARGE SCALE GENOMIC DNA]</scope>
    <source>
        <strain evidence="2">cv. AM560-2</strain>
    </source>
</reference>
<dbReference type="Proteomes" id="UP000091857">
    <property type="component" value="Chromosome 12"/>
</dbReference>
<dbReference type="PANTHER" id="PTHR36067:SF1">
    <property type="entry name" value="EXPRESSED PROTEIN"/>
    <property type="match status" value="1"/>
</dbReference>
<keyword evidence="2" id="KW-1185">Reference proteome</keyword>
<dbReference type="PANTHER" id="PTHR36067">
    <property type="entry name" value="EXPRESSED PROTEIN"/>
    <property type="match status" value="1"/>
</dbReference>
<accession>A0A2C9UWH5</accession>
<dbReference type="EMBL" id="CM004398">
    <property type="protein sequence ID" value="OAY35896.1"/>
    <property type="molecule type" value="Genomic_DNA"/>
</dbReference>
<dbReference type="AlphaFoldDB" id="A0A2C9UWH5"/>
<evidence type="ECO:0000313" key="2">
    <source>
        <dbReference type="Proteomes" id="UP000091857"/>
    </source>
</evidence>
<gene>
    <name evidence="1" type="ORF">MANES_12G139700v8</name>
</gene>